<dbReference type="NCBIfam" id="TIGR03841">
    <property type="entry name" value="F420_Rv3093c"/>
    <property type="match status" value="1"/>
</dbReference>
<sequence>MTPEPREAIVGRWGITLPLTGVPVLEHRELVAELADLGCTDVWSAETSGTDAFTPLALAAQWSGSLRLGTAIAPVYTRGPATMAMTAATLAEVSGGRFVLGIGSSSPAIVRRWNGVEFTEPFKRTRDTLRFLKAALAGEKVDHEYETFSVRGFRLERVPQRPVPIMLAALRPGMLRLAAREADGAITNWLGADDVPRVRAELGRAELAARIFVCPTEDADAARALGRMLISTYLTVPAYAAFHDWLGRGEALRPMHEAWAAGDRRGAGALVPDEVVDELVVHGSLPACRERVARYVANGVDTPIVALLPTGADPLELARGLAPGA</sequence>
<keyword evidence="1" id="KW-0560">Oxidoreductase</keyword>
<dbReference type="Pfam" id="PF00296">
    <property type="entry name" value="Bac_luciferase"/>
    <property type="match status" value="1"/>
</dbReference>
<organism evidence="3 4">
    <name type="scientific">Saccharothrix coeruleofusca</name>
    <dbReference type="NCBI Taxonomy" id="33919"/>
    <lineage>
        <taxon>Bacteria</taxon>
        <taxon>Bacillati</taxon>
        <taxon>Actinomycetota</taxon>
        <taxon>Actinomycetes</taxon>
        <taxon>Pseudonocardiales</taxon>
        <taxon>Pseudonocardiaceae</taxon>
        <taxon>Saccharothrix</taxon>
    </lineage>
</organism>
<dbReference type="Gene3D" id="3.20.20.30">
    <property type="entry name" value="Luciferase-like domain"/>
    <property type="match status" value="1"/>
</dbReference>
<comment type="caution">
    <text evidence="3">The sequence shown here is derived from an EMBL/GenBank/DDBJ whole genome shotgun (WGS) entry which is preliminary data.</text>
</comment>
<gene>
    <name evidence="3" type="ORF">GCM10010185_68120</name>
</gene>
<dbReference type="AlphaFoldDB" id="A0A918AUB1"/>
<evidence type="ECO:0000259" key="2">
    <source>
        <dbReference type="Pfam" id="PF00296"/>
    </source>
</evidence>
<dbReference type="PANTHER" id="PTHR43244">
    <property type="match status" value="1"/>
</dbReference>
<reference evidence="3" key="2">
    <citation type="submission" date="2020-09" db="EMBL/GenBank/DDBJ databases">
        <authorList>
            <person name="Sun Q."/>
            <person name="Ohkuma M."/>
        </authorList>
    </citation>
    <scope>NUCLEOTIDE SEQUENCE</scope>
    <source>
        <strain evidence="3">JCM 3313</strain>
    </source>
</reference>
<proteinExistence type="predicted"/>
<dbReference type="SUPFAM" id="SSF51679">
    <property type="entry name" value="Bacterial luciferase-like"/>
    <property type="match status" value="1"/>
</dbReference>
<evidence type="ECO:0000313" key="3">
    <source>
        <dbReference type="EMBL" id="GGP84626.1"/>
    </source>
</evidence>
<evidence type="ECO:0000256" key="1">
    <source>
        <dbReference type="ARBA" id="ARBA00023002"/>
    </source>
</evidence>
<name>A0A918AUB1_9PSEU</name>
<dbReference type="InterPro" id="IPR011251">
    <property type="entry name" value="Luciferase-like_dom"/>
</dbReference>
<feature type="domain" description="Luciferase-like" evidence="2">
    <location>
        <begin position="23"/>
        <end position="301"/>
    </location>
</feature>
<dbReference type="Proteomes" id="UP000639606">
    <property type="component" value="Unassembled WGS sequence"/>
</dbReference>
<dbReference type="EMBL" id="BMRG01000026">
    <property type="protein sequence ID" value="GGP84626.1"/>
    <property type="molecule type" value="Genomic_DNA"/>
</dbReference>
<protein>
    <submittedName>
        <fullName evidence="3">LLM class F420-dependent oxidoreductase</fullName>
    </submittedName>
</protein>
<dbReference type="PANTHER" id="PTHR43244:SF1">
    <property type="entry name" value="5,10-METHYLENETETRAHYDROMETHANOPTERIN REDUCTASE"/>
    <property type="match status" value="1"/>
</dbReference>
<keyword evidence="4" id="KW-1185">Reference proteome</keyword>
<dbReference type="GO" id="GO:0016705">
    <property type="term" value="F:oxidoreductase activity, acting on paired donors, with incorporation or reduction of molecular oxygen"/>
    <property type="evidence" value="ECO:0007669"/>
    <property type="project" value="InterPro"/>
</dbReference>
<evidence type="ECO:0000313" key="4">
    <source>
        <dbReference type="Proteomes" id="UP000639606"/>
    </source>
</evidence>
<accession>A0A918AUB1</accession>
<reference evidence="3" key="1">
    <citation type="journal article" date="2014" name="Int. J. Syst. Evol. Microbiol.">
        <title>Complete genome sequence of Corynebacterium casei LMG S-19264T (=DSM 44701T), isolated from a smear-ripened cheese.</title>
        <authorList>
            <consortium name="US DOE Joint Genome Institute (JGI-PGF)"/>
            <person name="Walter F."/>
            <person name="Albersmeier A."/>
            <person name="Kalinowski J."/>
            <person name="Ruckert C."/>
        </authorList>
    </citation>
    <scope>NUCLEOTIDE SEQUENCE</scope>
    <source>
        <strain evidence="3">JCM 3313</strain>
    </source>
</reference>
<dbReference type="InterPro" id="IPR036661">
    <property type="entry name" value="Luciferase-like_sf"/>
</dbReference>
<dbReference type="InterPro" id="IPR022526">
    <property type="entry name" value="F420_Rv3093c"/>
</dbReference>
<dbReference type="CDD" id="cd01097">
    <property type="entry name" value="Tetrahydromethanopterin_reductase"/>
    <property type="match status" value="1"/>
</dbReference>
<dbReference type="InterPro" id="IPR050564">
    <property type="entry name" value="F420-G6PD/mer"/>
</dbReference>